<name>A0ABV7FX53_9PROT</name>
<proteinExistence type="predicted"/>
<dbReference type="InterPro" id="IPR009334">
    <property type="entry name" value="DUF993"/>
</dbReference>
<keyword evidence="2" id="KW-1185">Reference proteome</keyword>
<comment type="caution">
    <text evidence="1">The sequence shown here is derived from an EMBL/GenBank/DDBJ whole genome shotgun (WGS) entry which is preliminary data.</text>
</comment>
<accession>A0ABV7FX53</accession>
<gene>
    <name evidence="1" type="ORF">ACFOD4_01520</name>
</gene>
<dbReference type="SUPFAM" id="SSF51569">
    <property type="entry name" value="Aldolase"/>
    <property type="match status" value="1"/>
</dbReference>
<reference evidence="2" key="1">
    <citation type="journal article" date="2019" name="Int. J. Syst. Evol. Microbiol.">
        <title>The Global Catalogue of Microorganisms (GCM) 10K type strain sequencing project: providing services to taxonomists for standard genome sequencing and annotation.</title>
        <authorList>
            <consortium name="The Broad Institute Genomics Platform"/>
            <consortium name="The Broad Institute Genome Sequencing Center for Infectious Disease"/>
            <person name="Wu L."/>
            <person name="Ma J."/>
        </authorList>
    </citation>
    <scope>NUCLEOTIDE SEQUENCE [LARGE SCALE GENOMIC DNA]</scope>
    <source>
        <strain evidence="2">KCTC 52094</strain>
    </source>
</reference>
<dbReference type="Pfam" id="PF06187">
    <property type="entry name" value="DUF993"/>
    <property type="match status" value="1"/>
</dbReference>
<evidence type="ECO:0000313" key="2">
    <source>
        <dbReference type="Proteomes" id="UP001595593"/>
    </source>
</evidence>
<dbReference type="EMBL" id="JBHRTN010000003">
    <property type="protein sequence ID" value="MFC3123725.1"/>
    <property type="molecule type" value="Genomic_DNA"/>
</dbReference>
<evidence type="ECO:0000313" key="1">
    <source>
        <dbReference type="EMBL" id="MFC3123725.1"/>
    </source>
</evidence>
<sequence length="387" mass="41714">MTTIRLPGEGGAAPVPYTLHGTPLPVPRAARFNRVAFSAAHVVADPLGDPTSGVAAIDWDRTIAYRRHLAGLGLGIAEAMDTAQRGMGLDWPTARELIRRSLAETRDIPGIRIASGCGTDQLDPKEARDIDDVLRAYAEQMEAVQSMGGEVILMASRALARVARGPEDYRTVYRRLLAEADAPVILHWLGDMFDPALAGYWGDAGFDGALDTCLGIIAENPGKVDGIKISLLDAAKEVRMRRLLPDGVRMYTGDDFNYPELIEGDAEGHSHALLGIFDAIAPAASLALSALAEGDTARFHALLSPTVPLSRRIFGTPTQFYKTGVVFLAWLNGHQDHFVMVAGQQSMRPLGYFADLFRMADAAGLLADPDRAAARMRHLLALHGIEG</sequence>
<dbReference type="InterPro" id="IPR013785">
    <property type="entry name" value="Aldolase_TIM"/>
</dbReference>
<dbReference type="Proteomes" id="UP001595593">
    <property type="component" value="Unassembled WGS sequence"/>
</dbReference>
<dbReference type="RefSeq" id="WP_379592885.1">
    <property type="nucleotide sequence ID" value="NZ_JBHRTN010000003.1"/>
</dbReference>
<protein>
    <submittedName>
        <fullName evidence="1">Dihydrodipicolinate synthase family protein</fullName>
    </submittedName>
</protein>
<organism evidence="1 2">
    <name type="scientific">Teichococcus globiformis</name>
    <dbReference type="NCBI Taxonomy" id="2307229"/>
    <lineage>
        <taxon>Bacteria</taxon>
        <taxon>Pseudomonadati</taxon>
        <taxon>Pseudomonadota</taxon>
        <taxon>Alphaproteobacteria</taxon>
        <taxon>Acetobacterales</taxon>
        <taxon>Roseomonadaceae</taxon>
        <taxon>Roseomonas</taxon>
    </lineage>
</organism>
<dbReference type="Gene3D" id="3.20.20.70">
    <property type="entry name" value="Aldolase class I"/>
    <property type="match status" value="1"/>
</dbReference>